<feature type="compositionally biased region" description="Low complexity" evidence="8">
    <location>
        <begin position="370"/>
        <end position="382"/>
    </location>
</feature>
<dbReference type="Ensembl" id="ENSCINT00000010335.3">
    <property type="protein sequence ID" value="ENSCINP00000010335.3"/>
    <property type="gene ID" value="ENSCING00000005029.3"/>
</dbReference>
<dbReference type="Pfam" id="PF15967">
    <property type="entry name" value="Nucleoporin_FG2"/>
    <property type="match status" value="1"/>
</dbReference>
<reference evidence="10" key="1">
    <citation type="journal article" date="2002" name="Science">
        <title>The draft genome of Ciona intestinalis: insights into chordate and vertebrate origins.</title>
        <authorList>
            <person name="Dehal P."/>
            <person name="Satou Y."/>
            <person name="Campbell R.K."/>
            <person name="Chapman J."/>
            <person name="Degnan B."/>
            <person name="De Tomaso A."/>
            <person name="Davidson B."/>
            <person name="Di Gregorio A."/>
            <person name="Gelpke M."/>
            <person name="Goodstein D.M."/>
            <person name="Harafuji N."/>
            <person name="Hastings K.E."/>
            <person name="Ho I."/>
            <person name="Hotta K."/>
            <person name="Huang W."/>
            <person name="Kawashima T."/>
            <person name="Lemaire P."/>
            <person name="Martinez D."/>
            <person name="Meinertzhagen I.A."/>
            <person name="Necula S."/>
            <person name="Nonaka M."/>
            <person name="Putnam N."/>
            <person name="Rash S."/>
            <person name="Saiga H."/>
            <person name="Satake M."/>
            <person name="Terry A."/>
            <person name="Yamada L."/>
            <person name="Wang H.G."/>
            <person name="Awazu S."/>
            <person name="Azumi K."/>
            <person name="Boore J."/>
            <person name="Branno M."/>
            <person name="Chin-Bow S."/>
            <person name="DeSantis R."/>
            <person name="Doyle S."/>
            <person name="Francino P."/>
            <person name="Keys D.N."/>
            <person name="Haga S."/>
            <person name="Hayashi H."/>
            <person name="Hino K."/>
            <person name="Imai K.S."/>
            <person name="Inaba K."/>
            <person name="Kano S."/>
            <person name="Kobayashi K."/>
            <person name="Kobayashi M."/>
            <person name="Lee B.I."/>
            <person name="Makabe K.W."/>
            <person name="Manohar C."/>
            <person name="Matassi G."/>
            <person name="Medina M."/>
            <person name="Mochizuki Y."/>
            <person name="Mount S."/>
            <person name="Morishita T."/>
            <person name="Miura S."/>
            <person name="Nakayama A."/>
            <person name="Nishizaka S."/>
            <person name="Nomoto H."/>
            <person name="Ohta F."/>
            <person name="Oishi K."/>
            <person name="Rigoutsos I."/>
            <person name="Sano M."/>
            <person name="Sasaki A."/>
            <person name="Sasakura Y."/>
            <person name="Shoguchi E."/>
            <person name="Shin-i T."/>
            <person name="Spagnuolo A."/>
            <person name="Stainier D."/>
            <person name="Suzuki M.M."/>
            <person name="Tassy O."/>
            <person name="Takatori N."/>
            <person name="Tokuoka M."/>
            <person name="Yagi K."/>
            <person name="Yoshizaki F."/>
            <person name="Wada S."/>
            <person name="Zhang C."/>
            <person name="Hyatt P.D."/>
            <person name="Larimer F."/>
            <person name="Detter C."/>
            <person name="Doggett N."/>
            <person name="Glavina T."/>
            <person name="Hawkins T."/>
            <person name="Richardson P."/>
            <person name="Lucas S."/>
            <person name="Kohara Y."/>
            <person name="Levine M."/>
            <person name="Satoh N."/>
            <person name="Rokhsar D.S."/>
        </authorList>
    </citation>
    <scope>NUCLEOTIDE SEQUENCE [LARGE SCALE GENOMIC DNA]</scope>
</reference>
<name>F6TX13_CIOIN</name>
<reference evidence="9" key="2">
    <citation type="journal article" date="2008" name="Genome Biol.">
        <title>Improved genome assembly and evidence-based global gene model set for the chordate Ciona intestinalis: new insight into intron and operon populations.</title>
        <authorList>
            <person name="Satou Y."/>
            <person name="Mineta K."/>
            <person name="Ogasawara M."/>
            <person name="Sasakura Y."/>
            <person name="Shoguchi E."/>
            <person name="Ueno K."/>
            <person name="Yamada L."/>
            <person name="Matsumoto J."/>
            <person name="Wasserscheid J."/>
            <person name="Dewar K."/>
            <person name="Wiley G.B."/>
            <person name="Macmil S.L."/>
            <person name="Roe B.A."/>
            <person name="Zeller R.W."/>
            <person name="Hastings K.E."/>
            <person name="Lemaire P."/>
            <person name="Lindquist E."/>
            <person name="Endo T."/>
            <person name="Hotta K."/>
            <person name="Inaba K."/>
        </authorList>
    </citation>
    <scope>NUCLEOTIDE SEQUENCE [LARGE SCALE GENOMIC DNA]</scope>
    <source>
        <strain evidence="9">wild type</strain>
    </source>
</reference>
<dbReference type="GO" id="GO:0051028">
    <property type="term" value="P:mRNA transport"/>
    <property type="evidence" value="ECO:0007669"/>
    <property type="project" value="UniProtKB-KW"/>
</dbReference>
<dbReference type="KEGG" id="cin:100182924"/>
<evidence type="ECO:0000256" key="4">
    <source>
        <dbReference type="ARBA" id="ARBA00022927"/>
    </source>
</evidence>
<dbReference type="AlphaFoldDB" id="F6TX13"/>
<evidence type="ECO:0000256" key="6">
    <source>
        <dbReference type="ARBA" id="ARBA00023132"/>
    </source>
</evidence>
<evidence type="ECO:0000256" key="8">
    <source>
        <dbReference type="SAM" id="MobiDB-lite"/>
    </source>
</evidence>
<keyword evidence="7" id="KW-0539">Nucleus</keyword>
<accession>F6TX13</accession>
<accession>A0A1W2W765</accession>
<dbReference type="OMA" id="RDNTDVF"/>
<evidence type="ECO:0000256" key="7">
    <source>
        <dbReference type="ARBA" id="ARBA00023242"/>
    </source>
</evidence>
<keyword evidence="10" id="KW-1185">Reference proteome</keyword>
<dbReference type="GeneID" id="100182924"/>
<reference evidence="9" key="4">
    <citation type="submission" date="2025-09" db="UniProtKB">
        <authorList>
            <consortium name="Ensembl"/>
        </authorList>
    </citation>
    <scope>IDENTIFICATION</scope>
</reference>
<dbReference type="GO" id="GO:0017056">
    <property type="term" value="F:structural constituent of nuclear pore"/>
    <property type="evidence" value="ECO:0000318"/>
    <property type="project" value="GO_Central"/>
</dbReference>
<dbReference type="InParanoid" id="F6TX13"/>
<reference evidence="9" key="3">
    <citation type="submission" date="2025-08" db="UniProtKB">
        <authorList>
            <consortium name="Ensembl"/>
        </authorList>
    </citation>
    <scope>IDENTIFICATION</scope>
</reference>
<dbReference type="GO" id="GO:0005643">
    <property type="term" value="C:nuclear pore"/>
    <property type="evidence" value="ECO:0000318"/>
    <property type="project" value="GO_Central"/>
</dbReference>
<keyword evidence="4" id="KW-0653">Protein transport</keyword>
<protein>
    <submittedName>
        <fullName evidence="9">Nucleoporin p58/p45</fullName>
    </submittedName>
</protein>
<keyword evidence="5" id="KW-0811">Translocation</keyword>
<dbReference type="FunCoup" id="F6TX13">
    <property type="interactions" value="421"/>
</dbReference>
<dbReference type="InterPro" id="IPR024882">
    <property type="entry name" value="NUP58/p45/49"/>
</dbReference>
<gene>
    <name evidence="9" type="primary">LOC100182924</name>
</gene>
<dbReference type="EMBL" id="EAAA01001177">
    <property type="status" value="NOT_ANNOTATED_CDS"/>
    <property type="molecule type" value="Genomic_DNA"/>
</dbReference>
<dbReference type="STRING" id="7719.ENSCINP00000010335"/>
<dbReference type="RefSeq" id="XP_002125735.1">
    <property type="nucleotide sequence ID" value="XM_002125699.4"/>
</dbReference>
<evidence type="ECO:0000256" key="2">
    <source>
        <dbReference type="ARBA" id="ARBA00022448"/>
    </source>
</evidence>
<dbReference type="PANTHER" id="PTHR13437:SF2">
    <property type="entry name" value="NUCLEOPORIN P58_P45"/>
    <property type="match status" value="1"/>
</dbReference>
<proteinExistence type="predicted"/>
<evidence type="ECO:0000256" key="3">
    <source>
        <dbReference type="ARBA" id="ARBA00022816"/>
    </source>
</evidence>
<dbReference type="GO" id="GO:0015031">
    <property type="term" value="P:protein transport"/>
    <property type="evidence" value="ECO:0007669"/>
    <property type="project" value="UniProtKB-KW"/>
</dbReference>
<dbReference type="PANTHER" id="PTHR13437">
    <property type="entry name" value="NUCLEOPORIN P58/P45 NUCLEOPORIN-LIKE PROTEIN 1"/>
    <property type="match status" value="1"/>
</dbReference>
<comment type="subcellular location">
    <subcellularLocation>
        <location evidence="1">Nucleus</location>
        <location evidence="1">Nuclear pore complex</location>
    </subcellularLocation>
</comment>
<dbReference type="OrthoDB" id="2538017at2759"/>
<evidence type="ECO:0000313" key="9">
    <source>
        <dbReference type="Ensembl" id="ENSCINP00000010335.3"/>
    </source>
</evidence>
<feature type="region of interest" description="Disordered" evidence="8">
    <location>
        <begin position="1"/>
        <end position="25"/>
    </location>
</feature>
<evidence type="ECO:0000313" key="10">
    <source>
        <dbReference type="Proteomes" id="UP000008144"/>
    </source>
</evidence>
<dbReference type="GeneTree" id="ENSGT00730000111111"/>
<dbReference type="Proteomes" id="UP000008144">
    <property type="component" value="Chromosome 14"/>
</dbReference>
<sequence length="478" mass="49763">MAFKGFGTSNTGSGGGFSFGASSSTAATKTTQSSTGFSFGAPATASTGLGFGAKPTVSAPSLGANQSKPAATGFSLGGSATTKPTLGFGQTASTASTASALTLGSTQPQTTKPAFKGLGGVDLTSTASTSNGNGNKNNGISQAVKDQGVPEEICKDVKAFESYVQKQKSESNEVGKFSVRSLQKINEEINSLSVAVGTISSAVQRNKAAVESIRNEFTNQLKNMEIAHRTQDTPAALQHENIAPIKYFIDLVSEFSISMQSYRHQMEELENHLHSLAQPSGMNPQDLSMALCKMQESFITLASNLHSIHDSVKHIKEQYLAYRKVVHGDHTDIFKQNIPVPAKSKKIEGPSAFSNLSNVAALAMASMLQQPQQQQQQAPPQQGFLGQTKTTNTLFGGNASGSLFGSTKPTVTTGSLFGSKPTLSTTGFGGFGSTNTLKPALSAGLATSTSGNMFFGGSTTFSSSAGLLNSSTGKRNKK</sequence>
<dbReference type="HOGENOM" id="CLU_034851_1_0_1"/>
<keyword evidence="6" id="KW-0906">Nuclear pore complex</keyword>
<organism evidence="9 10">
    <name type="scientific">Ciona intestinalis</name>
    <name type="common">Transparent sea squirt</name>
    <name type="synonym">Ascidia intestinalis</name>
    <dbReference type="NCBI Taxonomy" id="7719"/>
    <lineage>
        <taxon>Eukaryota</taxon>
        <taxon>Metazoa</taxon>
        <taxon>Chordata</taxon>
        <taxon>Tunicata</taxon>
        <taxon>Ascidiacea</taxon>
        <taxon>Phlebobranchia</taxon>
        <taxon>Cionidae</taxon>
        <taxon>Ciona</taxon>
    </lineage>
</organism>
<keyword evidence="2" id="KW-0813">Transport</keyword>
<feature type="region of interest" description="Disordered" evidence="8">
    <location>
        <begin position="370"/>
        <end position="391"/>
    </location>
</feature>
<dbReference type="Gene3D" id="6.10.140.1350">
    <property type="match status" value="1"/>
</dbReference>
<feature type="compositionally biased region" description="Low complexity" evidence="8">
    <location>
        <begin position="1"/>
        <end position="11"/>
    </location>
</feature>
<keyword evidence="3" id="KW-0509">mRNA transport</keyword>
<dbReference type="GO" id="GO:0008139">
    <property type="term" value="F:nuclear localization sequence binding"/>
    <property type="evidence" value="ECO:0000318"/>
    <property type="project" value="GO_Central"/>
</dbReference>
<evidence type="ECO:0000256" key="1">
    <source>
        <dbReference type="ARBA" id="ARBA00004567"/>
    </source>
</evidence>
<evidence type="ECO:0000256" key="5">
    <source>
        <dbReference type="ARBA" id="ARBA00023010"/>
    </source>
</evidence>